<evidence type="ECO:0000313" key="1">
    <source>
        <dbReference type="EMBL" id="SVC71711.1"/>
    </source>
</evidence>
<dbReference type="EMBL" id="UINC01106800">
    <property type="protein sequence ID" value="SVC71711.1"/>
    <property type="molecule type" value="Genomic_DNA"/>
</dbReference>
<protein>
    <submittedName>
        <fullName evidence="1">Uncharacterized protein</fullName>
    </submittedName>
</protein>
<reference evidence="1" key="1">
    <citation type="submission" date="2018-05" db="EMBL/GenBank/DDBJ databases">
        <authorList>
            <person name="Lanie J.A."/>
            <person name="Ng W.-L."/>
            <person name="Kazmierczak K.M."/>
            <person name="Andrzejewski T.M."/>
            <person name="Davidsen T.M."/>
            <person name="Wayne K.J."/>
            <person name="Tettelin H."/>
            <person name="Glass J.I."/>
            <person name="Rusch D."/>
            <person name="Podicherti R."/>
            <person name="Tsui H.-C.T."/>
            <person name="Winkler M.E."/>
        </authorList>
    </citation>
    <scope>NUCLEOTIDE SEQUENCE</scope>
</reference>
<sequence length="54" mass="5578">MFIDTSRRKSPSVGTLVTSARIPSSCSGLSSLVLEDGSIPVASQIFLAVVAPMP</sequence>
<name>A0A382PIE9_9ZZZZ</name>
<dbReference type="AlphaFoldDB" id="A0A382PIE9"/>
<gene>
    <name evidence="1" type="ORF">METZ01_LOCUS324565</name>
</gene>
<proteinExistence type="predicted"/>
<accession>A0A382PIE9</accession>
<organism evidence="1">
    <name type="scientific">marine metagenome</name>
    <dbReference type="NCBI Taxonomy" id="408172"/>
    <lineage>
        <taxon>unclassified sequences</taxon>
        <taxon>metagenomes</taxon>
        <taxon>ecological metagenomes</taxon>
    </lineage>
</organism>